<sequence length="91" mass="10279">MTLATFIARVDLDLHKKSNKDTHFRWEVESPTDYASAKLSNRTDVGELKSMPCYLDRTSRDNSNPAPSGFAFGASLGFVRHWWSSYSFGSN</sequence>
<evidence type="ECO:0000313" key="2">
    <source>
        <dbReference type="Proteomes" id="UP001283361"/>
    </source>
</evidence>
<dbReference type="AlphaFoldDB" id="A0AAE1AU68"/>
<reference evidence="1" key="1">
    <citation type="journal article" date="2023" name="G3 (Bethesda)">
        <title>A reference genome for the long-term kleptoplast-retaining sea slug Elysia crispata morphotype clarki.</title>
        <authorList>
            <person name="Eastman K.E."/>
            <person name="Pendleton A.L."/>
            <person name="Shaikh M.A."/>
            <person name="Suttiyut T."/>
            <person name="Ogas R."/>
            <person name="Tomko P."/>
            <person name="Gavelis G."/>
            <person name="Widhalm J.R."/>
            <person name="Wisecaver J.H."/>
        </authorList>
    </citation>
    <scope>NUCLEOTIDE SEQUENCE</scope>
    <source>
        <strain evidence="1">ECLA1</strain>
    </source>
</reference>
<gene>
    <name evidence="1" type="ORF">RRG08_028465</name>
</gene>
<dbReference type="EMBL" id="JAWDGP010001156">
    <property type="protein sequence ID" value="KAK3794032.1"/>
    <property type="molecule type" value="Genomic_DNA"/>
</dbReference>
<dbReference type="Proteomes" id="UP001283361">
    <property type="component" value="Unassembled WGS sequence"/>
</dbReference>
<organism evidence="1 2">
    <name type="scientific">Elysia crispata</name>
    <name type="common">lettuce slug</name>
    <dbReference type="NCBI Taxonomy" id="231223"/>
    <lineage>
        <taxon>Eukaryota</taxon>
        <taxon>Metazoa</taxon>
        <taxon>Spiralia</taxon>
        <taxon>Lophotrochozoa</taxon>
        <taxon>Mollusca</taxon>
        <taxon>Gastropoda</taxon>
        <taxon>Heterobranchia</taxon>
        <taxon>Euthyneura</taxon>
        <taxon>Panpulmonata</taxon>
        <taxon>Sacoglossa</taxon>
        <taxon>Placobranchoidea</taxon>
        <taxon>Plakobranchidae</taxon>
        <taxon>Elysia</taxon>
    </lineage>
</organism>
<proteinExistence type="predicted"/>
<name>A0AAE1AU68_9GAST</name>
<evidence type="ECO:0000313" key="1">
    <source>
        <dbReference type="EMBL" id="KAK3794032.1"/>
    </source>
</evidence>
<protein>
    <submittedName>
        <fullName evidence="1">Uncharacterized protein</fullName>
    </submittedName>
</protein>
<keyword evidence="2" id="KW-1185">Reference proteome</keyword>
<comment type="caution">
    <text evidence="1">The sequence shown here is derived from an EMBL/GenBank/DDBJ whole genome shotgun (WGS) entry which is preliminary data.</text>
</comment>
<accession>A0AAE1AU68</accession>